<feature type="domain" description="VOC" evidence="2">
    <location>
        <begin position="11"/>
        <end position="123"/>
    </location>
</feature>
<keyword evidence="3" id="KW-0223">Dioxygenase</keyword>
<dbReference type="RefSeq" id="WP_067887604.1">
    <property type="nucleotide sequence ID" value="NZ_VSFG01000008.1"/>
</dbReference>
<evidence type="ECO:0000313" key="4">
    <source>
        <dbReference type="Proteomes" id="UP000323380"/>
    </source>
</evidence>
<dbReference type="GO" id="GO:0008198">
    <property type="term" value="F:ferrous iron binding"/>
    <property type="evidence" value="ECO:0007669"/>
    <property type="project" value="InterPro"/>
</dbReference>
<dbReference type="STRING" id="1220554.GCA_001552135_01761"/>
<gene>
    <name evidence="3" type="ORF">FXF69_32140</name>
</gene>
<sequence length="324" mass="36248">MAQAAQRDIAHVGHVELRTPEPEESLRFFTEVLGLRENGSEGDAVYLRTWDDYEHHTVKLVASKTSGIGRMGLRAASEDALHRQVKTVEERGLGIGWVDGDRGIGPTYLCTDPDGHEIELYWETEWFEAPEETRPALKNQAQAYPGRGVCVRRLDHVNYLAKDVALNRDFLRDTLGARPTEQIVLDDGSPAGVWFTFTNKTYDVVYTGDWTRSTGRLHHIAFATDTREDILRAADIALENGVHIETGPHKHAIQQTFFLYLWEPGGNRIELCNSGARVILAPDWRLISWSQAERAKGQAWGLKTIESFHTHGTPPVGDADGTAP</sequence>
<dbReference type="EMBL" id="VSFG01000008">
    <property type="protein sequence ID" value="TYB42458.1"/>
    <property type="molecule type" value="Genomic_DNA"/>
</dbReference>
<evidence type="ECO:0000259" key="2">
    <source>
        <dbReference type="PROSITE" id="PS51819"/>
    </source>
</evidence>
<comment type="caution">
    <text evidence="3">The sequence shown here is derived from an EMBL/GenBank/DDBJ whole genome shotgun (WGS) entry which is preliminary data.</text>
</comment>
<dbReference type="SUPFAM" id="SSF54593">
    <property type="entry name" value="Glyoxalase/Bleomycin resistance protein/Dihydroxybiphenyl dioxygenase"/>
    <property type="match status" value="1"/>
</dbReference>
<evidence type="ECO:0000256" key="1">
    <source>
        <dbReference type="ARBA" id="ARBA00022737"/>
    </source>
</evidence>
<accession>A0A5D0NDH1</accession>
<dbReference type="InterPro" id="IPR029068">
    <property type="entry name" value="Glyas_Bleomycin-R_OHBP_Dase"/>
</dbReference>
<dbReference type="InterPro" id="IPR050383">
    <property type="entry name" value="GlyoxalaseI/FosfomycinResist"/>
</dbReference>
<name>A0A5D0NDH1_9ACTN</name>
<keyword evidence="1" id="KW-0677">Repeat</keyword>
<keyword evidence="4" id="KW-1185">Reference proteome</keyword>
<evidence type="ECO:0000313" key="3">
    <source>
        <dbReference type="EMBL" id="TYB42458.1"/>
    </source>
</evidence>
<dbReference type="InterPro" id="IPR017624">
    <property type="entry name" value="Catechol_2-3_dOase"/>
</dbReference>
<reference evidence="3 4" key="1">
    <citation type="submission" date="2019-08" db="EMBL/GenBank/DDBJ databases">
        <title>Actinomadura sp. nov. CYP1-5 isolated from mountain soil.</title>
        <authorList>
            <person name="Songsumanus A."/>
            <person name="Kuncharoen N."/>
            <person name="Kudo T."/>
            <person name="Yuki M."/>
            <person name="Igarashi Y."/>
            <person name="Tanasupawat S."/>
        </authorList>
    </citation>
    <scope>NUCLEOTIDE SEQUENCE [LARGE SCALE GENOMIC DNA]</scope>
    <source>
        <strain evidence="3 4">JCM 14158</strain>
    </source>
</reference>
<dbReference type="PROSITE" id="PS51819">
    <property type="entry name" value="VOC"/>
    <property type="match status" value="2"/>
</dbReference>
<dbReference type="GO" id="GO:0018577">
    <property type="term" value="F:catechol 2,3-dioxygenase activity"/>
    <property type="evidence" value="ECO:0007669"/>
    <property type="project" value="UniProtKB-EC"/>
</dbReference>
<proteinExistence type="predicted"/>
<feature type="domain" description="VOC" evidence="2">
    <location>
        <begin position="153"/>
        <end position="274"/>
    </location>
</feature>
<dbReference type="NCBIfam" id="TIGR03211">
    <property type="entry name" value="catechol_2_3"/>
    <property type="match status" value="1"/>
</dbReference>
<dbReference type="PANTHER" id="PTHR21366:SF19">
    <property type="entry name" value="METAPYROCATECHASE"/>
    <property type="match status" value="1"/>
</dbReference>
<organism evidence="3 4">
    <name type="scientific">Actinomadura chibensis</name>
    <dbReference type="NCBI Taxonomy" id="392828"/>
    <lineage>
        <taxon>Bacteria</taxon>
        <taxon>Bacillati</taxon>
        <taxon>Actinomycetota</taxon>
        <taxon>Actinomycetes</taxon>
        <taxon>Streptosporangiales</taxon>
        <taxon>Thermomonosporaceae</taxon>
        <taxon>Actinomadura</taxon>
    </lineage>
</organism>
<dbReference type="Pfam" id="PF00903">
    <property type="entry name" value="Glyoxalase"/>
    <property type="match status" value="2"/>
</dbReference>
<dbReference type="InterPro" id="IPR037523">
    <property type="entry name" value="VOC_core"/>
</dbReference>
<dbReference type="InterPro" id="IPR004360">
    <property type="entry name" value="Glyas_Fos-R_dOase_dom"/>
</dbReference>
<dbReference type="Gene3D" id="3.10.180.10">
    <property type="entry name" value="2,3-Dihydroxybiphenyl 1,2-Dioxygenase, domain 1"/>
    <property type="match status" value="2"/>
</dbReference>
<dbReference type="PANTHER" id="PTHR21366">
    <property type="entry name" value="GLYOXALASE FAMILY PROTEIN"/>
    <property type="match status" value="1"/>
</dbReference>
<dbReference type="EC" id="1.13.11.2" evidence="3"/>
<dbReference type="Proteomes" id="UP000323380">
    <property type="component" value="Unassembled WGS sequence"/>
</dbReference>
<protein>
    <submittedName>
        <fullName evidence="3">Catechol 2,3-dioxygenase</fullName>
        <ecNumber evidence="3">1.13.11.2</ecNumber>
    </submittedName>
</protein>
<keyword evidence="3" id="KW-0560">Oxidoreductase</keyword>
<dbReference type="AlphaFoldDB" id="A0A5D0NDH1"/>